<comment type="caution">
    <text evidence="1">The sequence shown here is derived from an EMBL/GenBank/DDBJ whole genome shotgun (WGS) entry which is preliminary data.</text>
</comment>
<accession>A0ACC1Y9B3</accession>
<name>A0ACC1Y9B3_MELAZ</name>
<proteinExistence type="predicted"/>
<evidence type="ECO:0000313" key="2">
    <source>
        <dbReference type="Proteomes" id="UP001164539"/>
    </source>
</evidence>
<protein>
    <submittedName>
        <fullName evidence="1">Two-component response regulator-like protein</fullName>
    </submittedName>
</protein>
<keyword evidence="2" id="KW-1185">Reference proteome</keyword>
<gene>
    <name evidence="1" type="ORF">OWV82_007692</name>
</gene>
<dbReference type="EMBL" id="CM051397">
    <property type="protein sequence ID" value="KAJ4719762.1"/>
    <property type="molecule type" value="Genomic_DNA"/>
</dbReference>
<reference evidence="1 2" key="1">
    <citation type="journal article" date="2023" name="Science">
        <title>Complex scaffold remodeling in plant triterpene biosynthesis.</title>
        <authorList>
            <person name="De La Pena R."/>
            <person name="Hodgson H."/>
            <person name="Liu J.C."/>
            <person name="Stephenson M.J."/>
            <person name="Martin A.C."/>
            <person name="Owen C."/>
            <person name="Harkess A."/>
            <person name="Leebens-Mack J."/>
            <person name="Jimenez L.E."/>
            <person name="Osbourn A."/>
            <person name="Sattely E.S."/>
        </authorList>
    </citation>
    <scope>NUCLEOTIDE SEQUENCE [LARGE SCALE GENOMIC DNA]</scope>
    <source>
        <strain evidence="2">cv. JPN11</strain>
        <tissue evidence="1">Leaf</tissue>
    </source>
</reference>
<organism evidence="1 2">
    <name type="scientific">Melia azedarach</name>
    <name type="common">Chinaberry tree</name>
    <dbReference type="NCBI Taxonomy" id="155640"/>
    <lineage>
        <taxon>Eukaryota</taxon>
        <taxon>Viridiplantae</taxon>
        <taxon>Streptophyta</taxon>
        <taxon>Embryophyta</taxon>
        <taxon>Tracheophyta</taxon>
        <taxon>Spermatophyta</taxon>
        <taxon>Magnoliopsida</taxon>
        <taxon>eudicotyledons</taxon>
        <taxon>Gunneridae</taxon>
        <taxon>Pentapetalae</taxon>
        <taxon>rosids</taxon>
        <taxon>malvids</taxon>
        <taxon>Sapindales</taxon>
        <taxon>Meliaceae</taxon>
        <taxon>Melia</taxon>
    </lineage>
</organism>
<evidence type="ECO:0000313" key="1">
    <source>
        <dbReference type="EMBL" id="KAJ4719762.1"/>
    </source>
</evidence>
<dbReference type="Proteomes" id="UP001164539">
    <property type="component" value="Chromosome 4"/>
</dbReference>
<sequence>MPQQQLARNDDLLLKNMKATASQYGSSNALSTSIESNAGNNSLNGSTSGSNHGSNGQNGSTTALNVGGANIESDNGVAMKGGPSGTIVYGSSSGVDRTRFAQREAALNKFRQKRKERCFEKKVRYQSRKKLAEQRPRVRGQFVRQSVLQIKDKDTDS</sequence>